<evidence type="ECO:0000313" key="2">
    <source>
        <dbReference type="EMBL" id="MDI9239832.1"/>
    </source>
</evidence>
<keyword evidence="1" id="KW-1133">Transmembrane helix</keyword>
<comment type="caution">
    <text evidence="2">The sequence shown here is derived from an EMBL/GenBank/DDBJ whole genome shotgun (WGS) entry which is preliminary data.</text>
</comment>
<dbReference type="EMBL" id="JASGBI010000001">
    <property type="protein sequence ID" value="MDI9239832.1"/>
    <property type="molecule type" value="Genomic_DNA"/>
</dbReference>
<proteinExistence type="predicted"/>
<keyword evidence="1" id="KW-0812">Transmembrane</keyword>
<reference evidence="2 3" key="1">
    <citation type="submission" date="2023-05" db="EMBL/GenBank/DDBJ databases">
        <title>Lysobacter sp. strain LF1 Genome sequencing and assembly.</title>
        <authorList>
            <person name="Jung Y."/>
        </authorList>
    </citation>
    <scope>NUCLEOTIDE SEQUENCE [LARGE SCALE GENOMIC DNA]</scope>
    <source>
        <strain evidence="2 3">LF1</strain>
    </source>
</reference>
<dbReference type="Proteomes" id="UP001321580">
    <property type="component" value="Unassembled WGS sequence"/>
</dbReference>
<accession>A0ABT6XI48</accession>
<sequence length="157" mass="17434">MYRMILWIAIGIVLALVAVNRIPSWPTARTEGSVENCPGMDEPVTRAVARQELERRRRALQGDAGASGTDAARLSQRTGEVAEARRAGAVYSATRQNELADSRCILELQKIASGERLRAARGEWVRVTSLILIISIGLLIALYFGRMAALRRGWFRR</sequence>
<dbReference type="RefSeq" id="WP_283213197.1">
    <property type="nucleotide sequence ID" value="NZ_JASGBI010000001.1"/>
</dbReference>
<keyword evidence="3" id="KW-1185">Reference proteome</keyword>
<organism evidence="2 3">
    <name type="scientific">Lysobacter stagni</name>
    <dbReference type="NCBI Taxonomy" id="3045172"/>
    <lineage>
        <taxon>Bacteria</taxon>
        <taxon>Pseudomonadati</taxon>
        <taxon>Pseudomonadota</taxon>
        <taxon>Gammaproteobacteria</taxon>
        <taxon>Lysobacterales</taxon>
        <taxon>Lysobacteraceae</taxon>
        <taxon>Lysobacter</taxon>
    </lineage>
</organism>
<protein>
    <recommendedName>
        <fullName evidence="4">Transmembrane protein</fullName>
    </recommendedName>
</protein>
<feature type="transmembrane region" description="Helical" evidence="1">
    <location>
        <begin position="124"/>
        <end position="144"/>
    </location>
</feature>
<evidence type="ECO:0008006" key="4">
    <source>
        <dbReference type="Google" id="ProtNLM"/>
    </source>
</evidence>
<evidence type="ECO:0000313" key="3">
    <source>
        <dbReference type="Proteomes" id="UP001321580"/>
    </source>
</evidence>
<name>A0ABT6XI48_9GAMM</name>
<evidence type="ECO:0000256" key="1">
    <source>
        <dbReference type="SAM" id="Phobius"/>
    </source>
</evidence>
<gene>
    <name evidence="2" type="ORF">QLQ15_13050</name>
</gene>
<keyword evidence="1" id="KW-0472">Membrane</keyword>